<comment type="caution">
    <text evidence="1">The sequence shown here is derived from an EMBL/GenBank/DDBJ whole genome shotgun (WGS) entry which is preliminary data.</text>
</comment>
<evidence type="ECO:0000313" key="1">
    <source>
        <dbReference type="EMBL" id="KAJ8619149.1"/>
    </source>
</evidence>
<gene>
    <name evidence="1" type="ORF">MRB53_015335</name>
</gene>
<sequence>MASNATDEIAFDFRPYFILYKDGHVDRLTENDFVPPSLNPEGVSSKDVAIIPELGVSARLFLPKLDAGDPHRKLPILVYFHGGGFCFVSAFCSLVHGYLTSIVTEANVIAVSVDFRRFPEHTLPAAYDDCWAALQWVASHSAGEAEPWLSEHGDFDRITIIGDSAGGNIVHNMAMRAGREELGHGVKLDGAIFGHPYFCGAEAVGDEVKYPEKKAQGDYIWMLTNPTTVGLDDPQINPIAVGGPSLSGLGCARVLLCVAGNDILRDRGLLYYERLRSSGWKGTVELLESEGEEHVFHLYNPTRENARIIMPHIVSFLN</sequence>
<protein>
    <submittedName>
        <fullName evidence="1">Uncharacterized protein</fullName>
    </submittedName>
</protein>
<keyword evidence="2" id="KW-1185">Reference proteome</keyword>
<reference evidence="1 2" key="1">
    <citation type="journal article" date="2022" name="Hortic Res">
        <title>A haplotype resolved chromosomal level avocado genome allows analysis of novel avocado genes.</title>
        <authorList>
            <person name="Nath O."/>
            <person name="Fletcher S.J."/>
            <person name="Hayward A."/>
            <person name="Shaw L.M."/>
            <person name="Masouleh A.K."/>
            <person name="Furtado A."/>
            <person name="Henry R.J."/>
            <person name="Mitter N."/>
        </authorList>
    </citation>
    <scope>NUCLEOTIDE SEQUENCE [LARGE SCALE GENOMIC DNA]</scope>
    <source>
        <strain evidence="2">cv. Hass</strain>
    </source>
</reference>
<dbReference type="EMBL" id="CM056812">
    <property type="protein sequence ID" value="KAJ8619149.1"/>
    <property type="molecule type" value="Genomic_DNA"/>
</dbReference>
<accession>A0ACC2KDA9</accession>
<name>A0ACC2KDA9_PERAE</name>
<organism evidence="1 2">
    <name type="scientific">Persea americana</name>
    <name type="common">Avocado</name>
    <dbReference type="NCBI Taxonomy" id="3435"/>
    <lineage>
        <taxon>Eukaryota</taxon>
        <taxon>Viridiplantae</taxon>
        <taxon>Streptophyta</taxon>
        <taxon>Embryophyta</taxon>
        <taxon>Tracheophyta</taxon>
        <taxon>Spermatophyta</taxon>
        <taxon>Magnoliopsida</taxon>
        <taxon>Magnoliidae</taxon>
        <taxon>Laurales</taxon>
        <taxon>Lauraceae</taxon>
        <taxon>Persea</taxon>
    </lineage>
</organism>
<dbReference type="Proteomes" id="UP001234297">
    <property type="component" value="Chromosome 4"/>
</dbReference>
<evidence type="ECO:0000313" key="2">
    <source>
        <dbReference type="Proteomes" id="UP001234297"/>
    </source>
</evidence>
<proteinExistence type="predicted"/>